<comment type="caution">
    <text evidence="1">The sequence shown here is derived from an EMBL/GenBank/DDBJ whole genome shotgun (WGS) entry which is preliminary data.</text>
</comment>
<protein>
    <submittedName>
        <fullName evidence="1">Uncharacterized protein</fullName>
    </submittedName>
</protein>
<gene>
    <name evidence="1" type="ORF">XH94_37985</name>
</gene>
<evidence type="ECO:0000313" key="1">
    <source>
        <dbReference type="EMBL" id="RXH21826.1"/>
    </source>
</evidence>
<reference evidence="1 2" key="1">
    <citation type="submission" date="2015-04" db="EMBL/GenBank/DDBJ databases">
        <title>Comparative genomics of rhizobia nodulating Arachis hypogaea in China.</title>
        <authorList>
            <person name="Li Y."/>
        </authorList>
    </citation>
    <scope>NUCLEOTIDE SEQUENCE [LARGE SCALE GENOMIC DNA]</scope>
    <source>
        <strain evidence="1 2">CCBAU 51787</strain>
    </source>
</reference>
<dbReference type="EMBL" id="LBJM01000207">
    <property type="protein sequence ID" value="RXH21826.1"/>
    <property type="molecule type" value="Genomic_DNA"/>
</dbReference>
<sequence length="60" mass="7025">MADIADSVRLMWRHVTQGRFANITDLTVDFELSTTRDQQPQLVLLMIVRVDRIAWSELHD</sequence>
<dbReference type="AlphaFoldDB" id="A0A4Q0RU40"/>
<accession>A0A4Q0RU40</accession>
<evidence type="ECO:0000313" key="2">
    <source>
        <dbReference type="Proteomes" id="UP000290565"/>
    </source>
</evidence>
<name>A0A4Q0RU40_9BRAD</name>
<proteinExistence type="predicted"/>
<organism evidence="1 2">
    <name type="scientific">Bradyrhizobium zhanjiangense</name>
    <dbReference type="NCBI Taxonomy" id="1325107"/>
    <lineage>
        <taxon>Bacteria</taxon>
        <taxon>Pseudomonadati</taxon>
        <taxon>Pseudomonadota</taxon>
        <taxon>Alphaproteobacteria</taxon>
        <taxon>Hyphomicrobiales</taxon>
        <taxon>Nitrobacteraceae</taxon>
        <taxon>Bradyrhizobium</taxon>
    </lineage>
</organism>
<dbReference type="Proteomes" id="UP000290565">
    <property type="component" value="Unassembled WGS sequence"/>
</dbReference>